<feature type="transmembrane region" description="Helical" evidence="10">
    <location>
        <begin position="6"/>
        <end position="29"/>
    </location>
</feature>
<gene>
    <name evidence="11" type="ordered locus">Metig_0383</name>
</gene>
<evidence type="ECO:0000313" key="12">
    <source>
        <dbReference type="Proteomes" id="UP000009227"/>
    </source>
</evidence>
<protein>
    <submittedName>
        <fullName evidence="11">ABC-type transporter, integral membrane subunit</fullName>
    </submittedName>
</protein>
<feature type="transmembrane region" description="Helical" evidence="10">
    <location>
        <begin position="94"/>
        <end position="111"/>
    </location>
</feature>
<evidence type="ECO:0000256" key="3">
    <source>
        <dbReference type="ARBA" id="ARBA00022475"/>
    </source>
</evidence>
<dbReference type="STRING" id="880724.Metig_0383"/>
<dbReference type="GO" id="GO:0015192">
    <property type="term" value="F:L-phenylalanine transmembrane transporter activity"/>
    <property type="evidence" value="ECO:0007669"/>
    <property type="project" value="TreeGrafter"/>
</dbReference>
<evidence type="ECO:0000256" key="10">
    <source>
        <dbReference type="SAM" id="Phobius"/>
    </source>
</evidence>
<feature type="transmembrane region" description="Helical" evidence="10">
    <location>
        <begin position="187"/>
        <end position="208"/>
    </location>
</feature>
<keyword evidence="8 10" id="KW-0472">Membrane</keyword>
<dbReference type="GO" id="GO:0005886">
    <property type="term" value="C:plasma membrane"/>
    <property type="evidence" value="ECO:0007669"/>
    <property type="project" value="UniProtKB-SubCell"/>
</dbReference>
<dbReference type="PANTHER" id="PTHR11795">
    <property type="entry name" value="BRANCHED-CHAIN AMINO ACID TRANSPORT SYSTEM PERMEASE PROTEIN LIVH"/>
    <property type="match status" value="1"/>
</dbReference>
<dbReference type="AlphaFoldDB" id="F6BB54"/>
<proteinExistence type="inferred from homology"/>
<dbReference type="GO" id="GO:0005304">
    <property type="term" value="F:L-valine transmembrane transporter activity"/>
    <property type="evidence" value="ECO:0007669"/>
    <property type="project" value="TreeGrafter"/>
</dbReference>
<dbReference type="GO" id="GO:0015190">
    <property type="term" value="F:L-leucine transmembrane transporter activity"/>
    <property type="evidence" value="ECO:0007669"/>
    <property type="project" value="TreeGrafter"/>
</dbReference>
<name>F6BB54_METIK</name>
<keyword evidence="5 10" id="KW-0812">Transmembrane</keyword>
<dbReference type="GeneID" id="10643220"/>
<dbReference type="PANTHER" id="PTHR11795:SF371">
    <property type="entry name" value="HIGH-AFFINITY BRANCHED-CHAIN AMINO ACID TRANSPORT SYSTEM PERMEASE PROTEIN LIVH"/>
    <property type="match status" value="1"/>
</dbReference>
<evidence type="ECO:0000256" key="7">
    <source>
        <dbReference type="ARBA" id="ARBA00022989"/>
    </source>
</evidence>
<keyword evidence="3" id="KW-1003">Cell membrane</keyword>
<organism evidence="12">
    <name type="scientific">Methanotorris igneus (strain DSM 5666 / JCM 11834 / Kol 5)</name>
    <dbReference type="NCBI Taxonomy" id="880724"/>
    <lineage>
        <taxon>Archaea</taxon>
        <taxon>Methanobacteriati</taxon>
        <taxon>Methanobacteriota</taxon>
        <taxon>Methanomada group</taxon>
        <taxon>Methanococci</taxon>
        <taxon>Methanococcales</taxon>
        <taxon>Methanocaldococcaceae</taxon>
        <taxon>Methanotorris</taxon>
    </lineage>
</organism>
<dbReference type="KEGG" id="mig:Metig_0383"/>
<reference evidence="11 12" key="1">
    <citation type="submission" date="2011-05" db="EMBL/GenBank/DDBJ databases">
        <title>Complete sequence of Methanotorris igneus Kol 5.</title>
        <authorList>
            <consortium name="US DOE Joint Genome Institute"/>
            <person name="Lucas S."/>
            <person name="Han J."/>
            <person name="Lapidus A."/>
            <person name="Cheng J.-F."/>
            <person name="Goodwin L."/>
            <person name="Pitluck S."/>
            <person name="Peters L."/>
            <person name="Mikhailova N."/>
            <person name="Chertkov O."/>
            <person name="Han C."/>
            <person name="Tapia R."/>
            <person name="Land M."/>
            <person name="Hauser L."/>
            <person name="Kyrpides N."/>
            <person name="Ivanova N."/>
            <person name="Pagani I."/>
            <person name="Sieprawska-Lupa M."/>
            <person name="Whitman W."/>
            <person name="Woyke T."/>
        </authorList>
    </citation>
    <scope>NUCLEOTIDE SEQUENCE [LARGE SCALE GENOMIC DNA]</scope>
    <source>
        <strain evidence="12">DSM 5666 / JCM 11834 / Kol 5</strain>
    </source>
</reference>
<keyword evidence="6" id="KW-0029">Amino-acid transport</keyword>
<feature type="transmembrane region" description="Helical" evidence="10">
    <location>
        <begin position="141"/>
        <end position="158"/>
    </location>
</feature>
<feature type="transmembrane region" description="Helical" evidence="10">
    <location>
        <begin position="41"/>
        <end position="59"/>
    </location>
</feature>
<dbReference type="GO" id="GO:1903806">
    <property type="term" value="P:L-isoleucine import across plasma membrane"/>
    <property type="evidence" value="ECO:0007669"/>
    <property type="project" value="TreeGrafter"/>
</dbReference>
<keyword evidence="2" id="KW-0813">Transport</keyword>
<dbReference type="Proteomes" id="UP000009227">
    <property type="component" value="Chromosome"/>
</dbReference>
<dbReference type="GO" id="GO:0015188">
    <property type="term" value="F:L-isoleucine transmembrane transporter activity"/>
    <property type="evidence" value="ECO:0007669"/>
    <property type="project" value="TreeGrafter"/>
</dbReference>
<evidence type="ECO:0000256" key="8">
    <source>
        <dbReference type="ARBA" id="ARBA00023136"/>
    </source>
</evidence>
<evidence type="ECO:0000256" key="4">
    <source>
        <dbReference type="ARBA" id="ARBA00022519"/>
    </source>
</evidence>
<dbReference type="CDD" id="cd06582">
    <property type="entry name" value="TM_PBP1_LivH_like"/>
    <property type="match status" value="1"/>
</dbReference>
<feature type="transmembrane region" description="Helical" evidence="10">
    <location>
        <begin position="65"/>
        <end position="82"/>
    </location>
</feature>
<evidence type="ECO:0000256" key="5">
    <source>
        <dbReference type="ARBA" id="ARBA00022692"/>
    </source>
</evidence>
<dbReference type="Pfam" id="PF02653">
    <property type="entry name" value="BPD_transp_2"/>
    <property type="match status" value="1"/>
</dbReference>
<comment type="similarity">
    <text evidence="9">Belongs to the binding-protein-dependent transport system permease family. LivHM subfamily.</text>
</comment>
<sequence length="294" mass="31305">MDIAQILVDTVVLGSVYVLVAVGLTMTYGLLKFANFAHAEFITFGAYVGLVAVTMLNLGLVGGGILAFILTGLLGILGYLLVFKPLQKRGANSVELMIASIGVGLIIRHILQQIFGAPMKTYGIVRHIYEIGSVRITNLEILEIICAFAFIIIFHIILHKTKLGKAMRAVSNNPSLAMASGINVDKIILWVWFIGAGAAGLGGMLFAANTRVIPTFGWEILLPVFAVVVLGGIGSVYGTFLAAFIIALAENIGVVLLSELGLSTGYRPAVAFIILILVLLIRPQGLISLKTRVG</sequence>
<dbReference type="InterPro" id="IPR001851">
    <property type="entry name" value="ABC_transp_permease"/>
</dbReference>
<feature type="transmembrane region" description="Helical" evidence="10">
    <location>
        <begin position="269"/>
        <end position="289"/>
    </location>
</feature>
<dbReference type="OrthoDB" id="31233at2157"/>
<keyword evidence="4" id="KW-0997">Cell inner membrane</keyword>
<dbReference type="RefSeq" id="WP_013798548.1">
    <property type="nucleotide sequence ID" value="NC_015562.1"/>
</dbReference>
<accession>F6BB54</accession>
<keyword evidence="7 10" id="KW-1133">Transmembrane helix</keyword>
<evidence type="ECO:0000313" key="11">
    <source>
        <dbReference type="EMBL" id="AEF95939.1"/>
    </source>
</evidence>
<comment type="subcellular location">
    <subcellularLocation>
        <location evidence="1">Cell membrane</location>
        <topology evidence="1">Multi-pass membrane protein</topology>
    </subcellularLocation>
</comment>
<dbReference type="GO" id="GO:0042941">
    <property type="term" value="P:D-alanine transmembrane transport"/>
    <property type="evidence" value="ECO:0007669"/>
    <property type="project" value="TreeGrafter"/>
</dbReference>
<evidence type="ECO:0000256" key="6">
    <source>
        <dbReference type="ARBA" id="ARBA00022970"/>
    </source>
</evidence>
<dbReference type="InterPro" id="IPR052157">
    <property type="entry name" value="BCAA_transport_permease"/>
</dbReference>
<dbReference type="EMBL" id="CP002737">
    <property type="protein sequence ID" value="AEF95939.1"/>
    <property type="molecule type" value="Genomic_DNA"/>
</dbReference>
<dbReference type="HOGENOM" id="CLU_039929_3_0_2"/>
<feature type="transmembrane region" description="Helical" evidence="10">
    <location>
        <begin position="220"/>
        <end position="248"/>
    </location>
</feature>
<dbReference type="GO" id="GO:0015808">
    <property type="term" value="P:L-alanine transport"/>
    <property type="evidence" value="ECO:0007669"/>
    <property type="project" value="TreeGrafter"/>
</dbReference>
<keyword evidence="12" id="KW-1185">Reference proteome</keyword>
<evidence type="ECO:0000256" key="1">
    <source>
        <dbReference type="ARBA" id="ARBA00004651"/>
    </source>
</evidence>
<evidence type="ECO:0000256" key="9">
    <source>
        <dbReference type="ARBA" id="ARBA00037998"/>
    </source>
</evidence>
<evidence type="ECO:0000256" key="2">
    <source>
        <dbReference type="ARBA" id="ARBA00022448"/>
    </source>
</evidence>